<gene>
    <name evidence="1" type="ORF">CLAFUR5_11510</name>
</gene>
<dbReference type="EMBL" id="CP090170">
    <property type="protein sequence ID" value="UJO20543.1"/>
    <property type="molecule type" value="Genomic_DNA"/>
</dbReference>
<proteinExistence type="predicted"/>
<dbReference type="KEGG" id="ffu:CLAFUR5_11510"/>
<reference evidence="1" key="1">
    <citation type="submission" date="2021-12" db="EMBL/GenBank/DDBJ databases">
        <authorList>
            <person name="Zaccaron A."/>
            <person name="Stergiopoulos I."/>
        </authorList>
    </citation>
    <scope>NUCLEOTIDE SEQUENCE</scope>
    <source>
        <strain evidence="1">Race5_Kim</strain>
    </source>
</reference>
<dbReference type="GeneID" id="71991388"/>
<keyword evidence="2" id="KW-1185">Reference proteome</keyword>
<reference evidence="1" key="2">
    <citation type="journal article" date="2022" name="Microb. Genom.">
        <title>A chromosome-scale genome assembly of the tomato pathogen Cladosporium fulvum reveals a compartmentalized genome architecture and the presence of a dispensable chromosome.</title>
        <authorList>
            <person name="Zaccaron A.Z."/>
            <person name="Chen L.H."/>
            <person name="Samaras A."/>
            <person name="Stergiopoulos I."/>
        </authorList>
    </citation>
    <scope>NUCLEOTIDE SEQUENCE</scope>
    <source>
        <strain evidence="1">Race5_Kim</strain>
    </source>
</reference>
<accession>A0A9Q8US88</accession>
<organism evidence="1 2">
    <name type="scientific">Passalora fulva</name>
    <name type="common">Tomato leaf mold</name>
    <name type="synonym">Cladosporium fulvum</name>
    <dbReference type="NCBI Taxonomy" id="5499"/>
    <lineage>
        <taxon>Eukaryota</taxon>
        <taxon>Fungi</taxon>
        <taxon>Dikarya</taxon>
        <taxon>Ascomycota</taxon>
        <taxon>Pezizomycotina</taxon>
        <taxon>Dothideomycetes</taxon>
        <taxon>Dothideomycetidae</taxon>
        <taxon>Mycosphaerellales</taxon>
        <taxon>Mycosphaerellaceae</taxon>
        <taxon>Fulvia</taxon>
    </lineage>
</organism>
<protein>
    <submittedName>
        <fullName evidence="1">Uncharacterized protein</fullName>
    </submittedName>
</protein>
<evidence type="ECO:0000313" key="2">
    <source>
        <dbReference type="Proteomes" id="UP000756132"/>
    </source>
</evidence>
<dbReference type="RefSeq" id="XP_047764909.1">
    <property type="nucleotide sequence ID" value="XM_047910658.1"/>
</dbReference>
<evidence type="ECO:0000313" key="1">
    <source>
        <dbReference type="EMBL" id="UJO20543.1"/>
    </source>
</evidence>
<dbReference type="AlphaFoldDB" id="A0A9Q8US88"/>
<sequence length="362" mass="42324">MPRKLLSMPHVAMMGTEQRMALYDFFEHVSRRDNPDSPGSKLCDGFTDEERQVFDRLFHKAYTYCTEQFNDPYTNPSREARDRFCHRFLPNLCGYEPTEDNPNPTPPPALNRLDIEERLKDCQYFDNCYFYGCPRRHAPQGPQEDRNITRPSSSELCVDDMFPPRPKHTLRGRDYWRLIVFLCFWEAVPIWLDTLTNIKTQVSTMLEQAGPSRTIHSKTTSSRRRMSRHLDEVRFHQLTKEELEEEERDTRVRRKDNNVTYVDAGEVSSRGADGMKSSIQEQMDTEACPFAPNCNLVRTGACIYKFHPGQEITEHSYYTVQDPTASVTEKFVKVAKEVRRKFANVKKRSKLRLLVGQIMAKK</sequence>
<dbReference type="Proteomes" id="UP000756132">
    <property type="component" value="Chromosome 8"/>
</dbReference>
<name>A0A9Q8US88_PASFU</name>